<dbReference type="OrthoDB" id="74314at2759"/>
<dbReference type="Proteomes" id="UP000030762">
    <property type="component" value="Unassembled WGS sequence"/>
</dbReference>
<dbReference type="AlphaFoldDB" id="T0PNB0"/>
<keyword evidence="2" id="KW-0812">Transmembrane</keyword>
<keyword evidence="2" id="KW-1133">Transmembrane helix</keyword>
<protein>
    <submittedName>
        <fullName evidence="3">Uncharacterized protein</fullName>
    </submittedName>
</protein>
<dbReference type="VEuPathDB" id="FungiDB:SDRG_15232"/>
<organism evidence="3 4">
    <name type="scientific">Saprolegnia diclina (strain VS20)</name>
    <dbReference type="NCBI Taxonomy" id="1156394"/>
    <lineage>
        <taxon>Eukaryota</taxon>
        <taxon>Sar</taxon>
        <taxon>Stramenopiles</taxon>
        <taxon>Oomycota</taxon>
        <taxon>Saprolegniomycetes</taxon>
        <taxon>Saprolegniales</taxon>
        <taxon>Saprolegniaceae</taxon>
        <taxon>Saprolegnia</taxon>
    </lineage>
</organism>
<sequence>MNFLTAIKKPEHFDSWLFGDDVADPRPPLAPTANRSTPASPMADDHRPSSASTKLAQAATAIQDKYKKLAKNNMNDKTISSSYPMPLSKKFRKYLRDKQRAAMDEKQRRLLQLSEVSRLRAHALFSLHEIDPKKLPRLLDFLAKTTDDGNYHHVLLFVLGSRKSATRRACSISATLELEEMVLVSVQTDDIGWVGFRPIQHLAFKRLTREELPRILKSTEYLDMLQVSEHTAAFVPLDRTAYDSSSTWESPPLVLRRTSESAPSISAADERINLDEADLPLPPPTVATARDDRVEALLSMLIKRVEEVQEELHDNAIAIQRLEERVISSTIAIDDFAIQVANVVKVHNANGQFAAKANIQNQHGLEITPICTQKHTVTPPEHLVQLGQINTVCDAAERPIHQKAQKLSQVERDCGIGPETSHGLLQKDESLHAAKRSRHLFATTLVVLAWVVALVAFVFLLGEYTTCLQHATPKVAMGFIQSAHEAIRSLVLDPSVPLGFLSTLQLVGYLDMLLYGD</sequence>
<dbReference type="InParanoid" id="T0PNB0"/>
<reference evidence="3 4" key="1">
    <citation type="submission" date="2012-04" db="EMBL/GenBank/DDBJ databases">
        <title>The Genome Sequence of Saprolegnia declina VS20.</title>
        <authorList>
            <consortium name="The Broad Institute Genome Sequencing Platform"/>
            <person name="Russ C."/>
            <person name="Nusbaum C."/>
            <person name="Tyler B."/>
            <person name="van West P."/>
            <person name="Dieguez-Uribeondo J."/>
            <person name="de Bruijn I."/>
            <person name="Tripathy S."/>
            <person name="Jiang R."/>
            <person name="Young S.K."/>
            <person name="Zeng Q."/>
            <person name="Gargeya S."/>
            <person name="Fitzgerald M."/>
            <person name="Haas B."/>
            <person name="Abouelleil A."/>
            <person name="Alvarado L."/>
            <person name="Arachchi H.M."/>
            <person name="Berlin A."/>
            <person name="Chapman S.B."/>
            <person name="Goldberg J."/>
            <person name="Griggs A."/>
            <person name="Gujja S."/>
            <person name="Hansen M."/>
            <person name="Howarth C."/>
            <person name="Imamovic A."/>
            <person name="Larimer J."/>
            <person name="McCowen C."/>
            <person name="Montmayeur A."/>
            <person name="Murphy C."/>
            <person name="Neiman D."/>
            <person name="Pearson M."/>
            <person name="Priest M."/>
            <person name="Roberts A."/>
            <person name="Saif S."/>
            <person name="Shea T."/>
            <person name="Sisk P."/>
            <person name="Sykes S."/>
            <person name="Wortman J."/>
            <person name="Nusbaum C."/>
            <person name="Birren B."/>
        </authorList>
    </citation>
    <scope>NUCLEOTIDE SEQUENCE [LARGE SCALE GENOMIC DNA]</scope>
    <source>
        <strain evidence="3 4">VS20</strain>
    </source>
</reference>
<feature type="region of interest" description="Disordered" evidence="1">
    <location>
        <begin position="24"/>
        <end position="52"/>
    </location>
</feature>
<evidence type="ECO:0000313" key="4">
    <source>
        <dbReference type="Proteomes" id="UP000030762"/>
    </source>
</evidence>
<name>T0PNB0_SAPDV</name>
<evidence type="ECO:0000256" key="1">
    <source>
        <dbReference type="SAM" id="MobiDB-lite"/>
    </source>
</evidence>
<feature type="transmembrane region" description="Helical" evidence="2">
    <location>
        <begin position="440"/>
        <end position="462"/>
    </location>
</feature>
<keyword evidence="2" id="KW-0472">Membrane</keyword>
<dbReference type="RefSeq" id="XP_008619620.1">
    <property type="nucleotide sequence ID" value="XM_008621398.1"/>
</dbReference>
<proteinExistence type="predicted"/>
<dbReference type="EMBL" id="JH767218">
    <property type="protein sequence ID" value="EQC26899.1"/>
    <property type="molecule type" value="Genomic_DNA"/>
</dbReference>
<keyword evidence="4" id="KW-1185">Reference proteome</keyword>
<evidence type="ECO:0000313" key="3">
    <source>
        <dbReference type="EMBL" id="EQC26899.1"/>
    </source>
</evidence>
<dbReference type="GeneID" id="19955959"/>
<evidence type="ECO:0000256" key="2">
    <source>
        <dbReference type="SAM" id="Phobius"/>
    </source>
</evidence>
<gene>
    <name evidence="3" type="ORF">SDRG_15232</name>
</gene>
<accession>T0PNB0</accession>